<protein>
    <recommendedName>
        <fullName evidence="6">Bee-milk protein</fullName>
    </recommendedName>
</protein>
<gene>
    <name evidence="4" type="ORF">CLODIP_2_CD12356</name>
</gene>
<comment type="similarity">
    <text evidence="2">Belongs to the major royal jelly protein family.</text>
</comment>
<comment type="caution">
    <text evidence="4">The sequence shown here is derived from an EMBL/GenBank/DDBJ whole genome shotgun (WGS) entry which is preliminary data.</text>
</comment>
<evidence type="ECO:0000313" key="4">
    <source>
        <dbReference type="EMBL" id="CAB3377163.1"/>
    </source>
</evidence>
<proteinExistence type="inferred from homology"/>
<dbReference type="OrthoDB" id="9977471at2759"/>
<dbReference type="EMBL" id="CADEPI010000140">
    <property type="protein sequence ID" value="CAB3377163.1"/>
    <property type="molecule type" value="Genomic_DNA"/>
</dbReference>
<dbReference type="AlphaFoldDB" id="A0A8S1DH25"/>
<dbReference type="InterPro" id="IPR017996">
    <property type="entry name" value="MRJP/yellow-related"/>
</dbReference>
<dbReference type="Gene3D" id="2.120.10.30">
    <property type="entry name" value="TolB, C-terminal domain"/>
    <property type="match status" value="1"/>
</dbReference>
<organism evidence="4 5">
    <name type="scientific">Cloeon dipterum</name>
    <dbReference type="NCBI Taxonomy" id="197152"/>
    <lineage>
        <taxon>Eukaryota</taxon>
        <taxon>Metazoa</taxon>
        <taxon>Ecdysozoa</taxon>
        <taxon>Arthropoda</taxon>
        <taxon>Hexapoda</taxon>
        <taxon>Insecta</taxon>
        <taxon>Pterygota</taxon>
        <taxon>Palaeoptera</taxon>
        <taxon>Ephemeroptera</taxon>
        <taxon>Pisciforma</taxon>
        <taxon>Baetidae</taxon>
        <taxon>Cloeon</taxon>
    </lineage>
</organism>
<accession>A0A8S1DH25</accession>
<dbReference type="Pfam" id="PF03022">
    <property type="entry name" value="MRJP"/>
    <property type="match status" value="1"/>
</dbReference>
<evidence type="ECO:0000256" key="1">
    <source>
        <dbReference type="ARBA" id="ARBA00004613"/>
    </source>
</evidence>
<dbReference type="SUPFAM" id="SSF101898">
    <property type="entry name" value="NHL repeat"/>
    <property type="match status" value="1"/>
</dbReference>
<evidence type="ECO:0000256" key="2">
    <source>
        <dbReference type="ARBA" id="ARBA00009127"/>
    </source>
</evidence>
<keyword evidence="3" id="KW-0964">Secreted</keyword>
<dbReference type="PANTHER" id="PTHR10009:SF18">
    <property type="entry name" value="PROTEIN YELLOW-LIKE PROTEIN"/>
    <property type="match status" value="1"/>
</dbReference>
<sequence>MQALETGAFTPEKIAPLFMAVFGSRIFLSLNKEDGIPVTLVSLPTSNASSAFPKLTPFPSWHMHTYGNCKHIEQAAGLEVDSVGRLWVLDIGSDDCNTKLWIFDLSNNDQTVLIHDFPKNVYYLHDLVLDETPNGYFAYSTQMRNRDNSSSANTTPMNCVQFPLPHFVTDIEAMLMDNHGTMYAAFWKINYIISVNMHQPDQAQSFHKVEKMNSEWPFTFSLDWSGTFWMTFFNYTGKMPTYKLLKAAVGAKSYMSEPQKTVGPMC</sequence>
<comment type="subcellular location">
    <subcellularLocation>
        <location evidence="1">Secreted</location>
    </subcellularLocation>
</comment>
<dbReference type="GO" id="GO:0005576">
    <property type="term" value="C:extracellular region"/>
    <property type="evidence" value="ECO:0007669"/>
    <property type="project" value="UniProtKB-SubCell"/>
</dbReference>
<evidence type="ECO:0008006" key="6">
    <source>
        <dbReference type="Google" id="ProtNLM"/>
    </source>
</evidence>
<evidence type="ECO:0000256" key="3">
    <source>
        <dbReference type="ARBA" id="ARBA00022525"/>
    </source>
</evidence>
<reference evidence="4 5" key="1">
    <citation type="submission" date="2020-04" db="EMBL/GenBank/DDBJ databases">
        <authorList>
            <person name="Alioto T."/>
            <person name="Alioto T."/>
            <person name="Gomez Garrido J."/>
        </authorList>
    </citation>
    <scope>NUCLEOTIDE SEQUENCE [LARGE SCALE GENOMIC DNA]</scope>
</reference>
<keyword evidence="5" id="KW-1185">Reference proteome</keyword>
<dbReference type="Proteomes" id="UP000494165">
    <property type="component" value="Unassembled WGS sequence"/>
</dbReference>
<dbReference type="PANTHER" id="PTHR10009">
    <property type="entry name" value="PROTEIN YELLOW-RELATED"/>
    <property type="match status" value="1"/>
</dbReference>
<name>A0A8S1DH25_9INSE</name>
<dbReference type="InterPro" id="IPR011042">
    <property type="entry name" value="6-blade_b-propeller_TolB-like"/>
</dbReference>
<evidence type="ECO:0000313" key="5">
    <source>
        <dbReference type="Proteomes" id="UP000494165"/>
    </source>
</evidence>